<protein>
    <recommendedName>
        <fullName evidence="6">2-methylthioadenine synthetase</fullName>
    </recommendedName>
</protein>
<evidence type="ECO:0000313" key="5">
    <source>
        <dbReference type="Proteomes" id="UP000052268"/>
    </source>
</evidence>
<dbReference type="Pfam" id="PF18303">
    <property type="entry name" value="Saf_2TM"/>
    <property type="match status" value="1"/>
</dbReference>
<keyword evidence="1" id="KW-1133">Transmembrane helix</keyword>
<dbReference type="AlphaFoldDB" id="A0A0J7XYS3"/>
<evidence type="ECO:0000313" key="4">
    <source>
        <dbReference type="EMBL" id="KMS56642.1"/>
    </source>
</evidence>
<evidence type="ECO:0008006" key="6">
    <source>
        <dbReference type="Google" id="ProtNLM"/>
    </source>
</evidence>
<dbReference type="Proteomes" id="UP000052268">
    <property type="component" value="Unassembled WGS sequence"/>
</dbReference>
<proteinExistence type="predicted"/>
<dbReference type="RefSeq" id="WP_059151053.1">
    <property type="nucleotide sequence ID" value="NZ_KQ130453.1"/>
</dbReference>
<dbReference type="NCBIfam" id="NF033611">
    <property type="entry name" value="SAVED"/>
    <property type="match status" value="1"/>
</dbReference>
<dbReference type="PATRIC" id="fig|1114963.3.peg.1736"/>
<feature type="transmembrane region" description="Helical" evidence="1">
    <location>
        <begin position="66"/>
        <end position="88"/>
    </location>
</feature>
<evidence type="ECO:0000259" key="2">
    <source>
        <dbReference type="Pfam" id="PF18145"/>
    </source>
</evidence>
<comment type="caution">
    <text evidence="4">The sequence shown here is derived from an EMBL/GenBank/DDBJ whole genome shotgun (WGS) entry which is preliminary data.</text>
</comment>
<keyword evidence="5" id="KW-1185">Reference proteome</keyword>
<evidence type="ECO:0000259" key="3">
    <source>
        <dbReference type="Pfam" id="PF18303"/>
    </source>
</evidence>
<evidence type="ECO:0000256" key="1">
    <source>
        <dbReference type="SAM" id="Phobius"/>
    </source>
</evidence>
<organism evidence="4 5">
    <name type="scientific">Novosphingobium barchaimii LL02</name>
    <dbReference type="NCBI Taxonomy" id="1114963"/>
    <lineage>
        <taxon>Bacteria</taxon>
        <taxon>Pseudomonadati</taxon>
        <taxon>Pseudomonadota</taxon>
        <taxon>Alphaproteobacteria</taxon>
        <taxon>Sphingomonadales</taxon>
        <taxon>Sphingomonadaceae</taxon>
        <taxon>Novosphingobium</taxon>
    </lineage>
</organism>
<feature type="domain" description="SMODS-associated and fused to various effectors" evidence="2">
    <location>
        <begin position="163"/>
        <end position="344"/>
    </location>
</feature>
<name>A0A0J7XYS3_9SPHN</name>
<dbReference type="InterPro" id="IPR041167">
    <property type="entry name" value="Saf_2TM"/>
</dbReference>
<feature type="domain" description="SAVED-fused 2TM effector" evidence="3">
    <location>
        <begin position="1"/>
        <end position="148"/>
    </location>
</feature>
<dbReference type="InterPro" id="IPR040836">
    <property type="entry name" value="SAVED"/>
</dbReference>
<sequence>MKHVNHFITSLINYMFRLRSPGLALIRWGVGLLVAIMGGAAISVGFPTPDGRFSFSYDSSSGLPGLAFWAMFSVCIVLMVAGLILIYVEHHREGRKKVLAIELRGLRDTSGTPLSKAVPSRLKGRRQSVLVNLRQGADGSILQPGIALGHITQLPTSIRHQEEGFDRADISLVAAGMAPVPYTFLAGVLIDDESEVLLMDWDRGSEAWRELNGTDDGERFIVSGLDALTDEIEAVVAVSMSYDVDAGAIAKTFPDLPVIHLKMPKPNPASFWSSEKQVALAQQFFDTVRALCGTKVKLVHLVFSATNSSVLRFGRSYDKRNLPDLIVYQYDQAATPPYPWGVRMPVGTTGQASIETRTLRVV</sequence>
<dbReference type="EMBL" id="JACU01000004">
    <property type="protein sequence ID" value="KMS56642.1"/>
    <property type="molecule type" value="Genomic_DNA"/>
</dbReference>
<keyword evidence="1" id="KW-0472">Membrane</keyword>
<dbReference type="Pfam" id="PF18145">
    <property type="entry name" value="SAVED"/>
    <property type="match status" value="1"/>
</dbReference>
<keyword evidence="1" id="KW-0812">Transmembrane</keyword>
<gene>
    <name evidence="4" type="ORF">V474_14590</name>
</gene>
<reference evidence="4 5" key="1">
    <citation type="journal article" date="2015" name="G3 (Bethesda)">
        <title>Insights into Ongoing Evolution of the Hexachlorocyclohexane Catabolic Pathway from Comparative Genomics of Ten Sphingomonadaceae Strains.</title>
        <authorList>
            <person name="Pearce S.L."/>
            <person name="Oakeshott J.G."/>
            <person name="Pandey G."/>
        </authorList>
    </citation>
    <scope>NUCLEOTIDE SEQUENCE [LARGE SCALE GENOMIC DNA]</scope>
    <source>
        <strain evidence="4 5">LL02</strain>
    </source>
</reference>
<feature type="transmembrane region" description="Helical" evidence="1">
    <location>
        <begin position="25"/>
        <end position="46"/>
    </location>
</feature>
<accession>A0A0J7XYS3</accession>